<reference evidence="3" key="1">
    <citation type="submission" date="2016-10" db="EMBL/GenBank/DDBJ databases">
        <authorList>
            <person name="Varghese N."/>
            <person name="Submissions S."/>
        </authorList>
    </citation>
    <scope>NUCLEOTIDE SEQUENCE [LARGE SCALE GENOMIC DNA]</scope>
    <source>
        <strain evidence="3">KHC7</strain>
    </source>
</reference>
<dbReference type="InterPro" id="IPR044992">
    <property type="entry name" value="ChyE-like"/>
</dbReference>
<dbReference type="RefSeq" id="WP_092152437.1">
    <property type="nucleotide sequence ID" value="NZ_FNBX01000001.1"/>
</dbReference>
<dbReference type="PANTHER" id="PTHR42695:SF5">
    <property type="entry name" value="GLUTAMINE AMIDOTRANSFERASE YLR126C-RELATED"/>
    <property type="match status" value="1"/>
</dbReference>
<evidence type="ECO:0000313" key="2">
    <source>
        <dbReference type="EMBL" id="SDF08316.1"/>
    </source>
</evidence>
<dbReference type="InterPro" id="IPR029062">
    <property type="entry name" value="Class_I_gatase-like"/>
</dbReference>
<dbReference type="CDD" id="cd01741">
    <property type="entry name" value="GATase1_1"/>
    <property type="match status" value="1"/>
</dbReference>
<gene>
    <name evidence="2" type="ORF">SAMN05192586_101171</name>
</gene>
<protein>
    <submittedName>
        <fullName evidence="2">GMP synthase (Glutamine-hydrolysing)</fullName>
    </submittedName>
</protein>
<dbReference type="STRING" id="571438.SAMN05192586_101171"/>
<name>A0A1G7I6Y9_9BACT</name>
<evidence type="ECO:0000259" key="1">
    <source>
        <dbReference type="Pfam" id="PF00117"/>
    </source>
</evidence>
<dbReference type="InterPro" id="IPR017926">
    <property type="entry name" value="GATASE"/>
</dbReference>
<organism evidence="2 3">
    <name type="scientific">Desulfovibrio legallii</name>
    <dbReference type="NCBI Taxonomy" id="571438"/>
    <lineage>
        <taxon>Bacteria</taxon>
        <taxon>Pseudomonadati</taxon>
        <taxon>Thermodesulfobacteriota</taxon>
        <taxon>Desulfovibrionia</taxon>
        <taxon>Desulfovibrionales</taxon>
        <taxon>Desulfovibrionaceae</taxon>
        <taxon>Desulfovibrio</taxon>
    </lineage>
</organism>
<feature type="domain" description="Glutamine amidotransferase" evidence="1">
    <location>
        <begin position="48"/>
        <end position="182"/>
    </location>
</feature>
<sequence>MKRCVAVQHVAFESLGAFVEPLEQAGYAVSYVQAGVVPLGPDVWRDAALAVVLGGPIGVNEKDRYPFLAEEQALVEARLASGRPLLGVCLGAQLMAAALGAAVYPGPAKEIGWGGVELTPAGMSGPLAELAGAPVLHWHGDTFDLPQGGALLASSRLTPHQAFRPGKGQLALQFHAEMDPAMMETWLIGHCCELAAAGLDPCAIRADAQKLGAAARAAGHAFFRRWLAEEVE</sequence>
<dbReference type="OrthoDB" id="9813383at2"/>
<accession>A0A1G7I6Y9</accession>
<evidence type="ECO:0000313" key="3">
    <source>
        <dbReference type="Proteomes" id="UP000199355"/>
    </source>
</evidence>
<dbReference type="GO" id="GO:0005829">
    <property type="term" value="C:cytosol"/>
    <property type="evidence" value="ECO:0007669"/>
    <property type="project" value="TreeGrafter"/>
</dbReference>
<dbReference type="Pfam" id="PF00117">
    <property type="entry name" value="GATase"/>
    <property type="match status" value="1"/>
</dbReference>
<dbReference type="AlphaFoldDB" id="A0A1G7I6Y9"/>
<dbReference type="Proteomes" id="UP000199355">
    <property type="component" value="Unassembled WGS sequence"/>
</dbReference>
<dbReference type="PANTHER" id="PTHR42695">
    <property type="entry name" value="GLUTAMINE AMIDOTRANSFERASE YLR126C-RELATED"/>
    <property type="match status" value="1"/>
</dbReference>
<keyword evidence="3" id="KW-1185">Reference proteome</keyword>
<dbReference type="PROSITE" id="PS51273">
    <property type="entry name" value="GATASE_TYPE_1"/>
    <property type="match status" value="1"/>
</dbReference>
<dbReference type="EMBL" id="FNBX01000001">
    <property type="protein sequence ID" value="SDF08316.1"/>
    <property type="molecule type" value="Genomic_DNA"/>
</dbReference>
<dbReference type="SUPFAM" id="SSF52317">
    <property type="entry name" value="Class I glutamine amidotransferase-like"/>
    <property type="match status" value="1"/>
</dbReference>
<dbReference type="Gene3D" id="3.40.50.880">
    <property type="match status" value="1"/>
</dbReference>
<dbReference type="NCBIfam" id="NF005458">
    <property type="entry name" value="PRK07053.1"/>
    <property type="match status" value="1"/>
</dbReference>
<proteinExistence type="predicted"/>